<organism evidence="2 3">
    <name type="scientific">Caballeronia ptereochthonis</name>
    <dbReference type="NCBI Taxonomy" id="1777144"/>
    <lineage>
        <taxon>Bacteria</taxon>
        <taxon>Pseudomonadati</taxon>
        <taxon>Pseudomonadota</taxon>
        <taxon>Betaproteobacteria</taxon>
        <taxon>Burkholderiales</taxon>
        <taxon>Burkholderiaceae</taxon>
        <taxon>Caballeronia</taxon>
    </lineage>
</organism>
<protein>
    <recommendedName>
        <fullName evidence="4">Purine nucleoside phosphorylase</fullName>
    </recommendedName>
</protein>
<feature type="chain" id="PRO_5007620970" description="Purine nucleoside phosphorylase" evidence="1">
    <location>
        <begin position="23"/>
        <end position="90"/>
    </location>
</feature>
<accession>A0A158ASN7</accession>
<evidence type="ECO:0000256" key="1">
    <source>
        <dbReference type="SAM" id="SignalP"/>
    </source>
</evidence>
<comment type="caution">
    <text evidence="2">The sequence shown here is derived from an EMBL/GenBank/DDBJ whole genome shotgun (WGS) entry which is preliminary data.</text>
</comment>
<evidence type="ECO:0000313" key="3">
    <source>
        <dbReference type="Proteomes" id="UP000054978"/>
    </source>
</evidence>
<dbReference type="Proteomes" id="UP000054978">
    <property type="component" value="Unassembled WGS sequence"/>
</dbReference>
<dbReference type="AlphaFoldDB" id="A0A158ASN7"/>
<dbReference type="InterPro" id="IPR025421">
    <property type="entry name" value="DUF4148"/>
</dbReference>
<keyword evidence="3" id="KW-1185">Reference proteome</keyword>
<name>A0A158ASN7_9BURK</name>
<dbReference type="STRING" id="1777144.AWB83_02297"/>
<evidence type="ECO:0000313" key="2">
    <source>
        <dbReference type="EMBL" id="SAK60864.1"/>
    </source>
</evidence>
<sequence>MKRTLLLLIASLTVGLAAQAQAQAQTSGLTRAEVKQQLVQAEAQGLLPANGTDYPPSARTIARNKAAFAEQHEHKVATAYGGVAETQTNH</sequence>
<dbReference type="Pfam" id="PF13663">
    <property type="entry name" value="DUF4148"/>
    <property type="match status" value="1"/>
</dbReference>
<proteinExistence type="predicted"/>
<gene>
    <name evidence="2" type="ORF">AWB83_02297</name>
</gene>
<dbReference type="RefSeq" id="WP_087045367.1">
    <property type="nucleotide sequence ID" value="NZ_FCOB02000009.1"/>
</dbReference>
<dbReference type="EMBL" id="FCOB02000009">
    <property type="protein sequence ID" value="SAK60864.1"/>
    <property type="molecule type" value="Genomic_DNA"/>
</dbReference>
<feature type="signal peptide" evidence="1">
    <location>
        <begin position="1"/>
        <end position="22"/>
    </location>
</feature>
<dbReference type="OrthoDB" id="9021950at2"/>
<evidence type="ECO:0008006" key="4">
    <source>
        <dbReference type="Google" id="ProtNLM"/>
    </source>
</evidence>
<reference evidence="2" key="1">
    <citation type="submission" date="2016-01" db="EMBL/GenBank/DDBJ databases">
        <authorList>
            <person name="Peeters C."/>
        </authorList>
    </citation>
    <scope>NUCLEOTIDE SEQUENCE [LARGE SCALE GENOMIC DNA]</scope>
    <source>
        <strain evidence="2">LMG 29326</strain>
    </source>
</reference>
<keyword evidence="1" id="KW-0732">Signal</keyword>